<keyword evidence="2" id="KW-1185">Reference proteome</keyword>
<gene>
    <name evidence="1" type="ORF">SAMN05192530_10890</name>
</gene>
<protein>
    <recommendedName>
        <fullName evidence="3">Regulation of enolase protein 1, concanavalin A-like superfamily</fullName>
    </recommendedName>
</protein>
<dbReference type="PANTHER" id="PTHR35332:SF2">
    <property type="entry name" value="REGULATION OF ENOLASE PROTEIN 1"/>
    <property type="match status" value="1"/>
</dbReference>
<name>A0A1H0KQ96_9HYPH</name>
<dbReference type="RefSeq" id="WP_090675544.1">
    <property type="nucleotide sequence ID" value="NZ_FNIT01000008.1"/>
</dbReference>
<dbReference type="Gene3D" id="2.60.120.200">
    <property type="match status" value="1"/>
</dbReference>
<dbReference type="InterPro" id="IPR009784">
    <property type="entry name" value="DUF1349"/>
</dbReference>
<dbReference type="PIRSF" id="PIRSF022704">
    <property type="entry name" value="UCP022704"/>
    <property type="match status" value="1"/>
</dbReference>
<proteinExistence type="predicted"/>
<dbReference type="InterPro" id="IPR013320">
    <property type="entry name" value="ConA-like_dom_sf"/>
</dbReference>
<dbReference type="InterPro" id="IPR015987">
    <property type="entry name" value="UCP022704"/>
</dbReference>
<evidence type="ECO:0008006" key="3">
    <source>
        <dbReference type="Google" id="ProtNLM"/>
    </source>
</evidence>
<organism evidence="1 2">
    <name type="scientific">Aureimonas jatrophae</name>
    <dbReference type="NCBI Taxonomy" id="1166073"/>
    <lineage>
        <taxon>Bacteria</taxon>
        <taxon>Pseudomonadati</taxon>
        <taxon>Pseudomonadota</taxon>
        <taxon>Alphaproteobacteria</taxon>
        <taxon>Hyphomicrobiales</taxon>
        <taxon>Aurantimonadaceae</taxon>
        <taxon>Aureimonas</taxon>
    </lineage>
</organism>
<dbReference type="Proteomes" id="UP000198793">
    <property type="component" value="Unassembled WGS sequence"/>
</dbReference>
<evidence type="ECO:0000313" key="2">
    <source>
        <dbReference type="Proteomes" id="UP000198793"/>
    </source>
</evidence>
<dbReference type="AlphaFoldDB" id="A0A1H0KQ96"/>
<dbReference type="SUPFAM" id="SSF49899">
    <property type="entry name" value="Concanavalin A-like lectins/glucanases"/>
    <property type="match status" value="1"/>
</dbReference>
<evidence type="ECO:0000313" key="1">
    <source>
        <dbReference type="EMBL" id="SDO58035.1"/>
    </source>
</evidence>
<dbReference type="Pfam" id="PF07081">
    <property type="entry name" value="DUF1349"/>
    <property type="match status" value="1"/>
</dbReference>
<dbReference type="EMBL" id="FNIT01000008">
    <property type="protein sequence ID" value="SDO58035.1"/>
    <property type="molecule type" value="Genomic_DNA"/>
</dbReference>
<reference evidence="1 2" key="1">
    <citation type="submission" date="2016-10" db="EMBL/GenBank/DDBJ databases">
        <authorList>
            <person name="de Groot N.N."/>
        </authorList>
    </citation>
    <scope>NUCLEOTIDE SEQUENCE [LARGE SCALE GENOMIC DNA]</scope>
    <source>
        <strain evidence="2">L7-484,KACC 16230,DSM 25025</strain>
    </source>
</reference>
<dbReference type="PANTHER" id="PTHR35332">
    <property type="entry name" value="REGULATION OF ENOLASE PROTEIN 1"/>
    <property type="match status" value="1"/>
</dbReference>
<dbReference type="STRING" id="1166073.SAMN05192530_10890"/>
<accession>A0A1H0KQ96</accession>
<dbReference type="OrthoDB" id="9814707at2"/>
<sequence length="197" mass="21923">MPDAARDWTGGRWLNEPASWRREGSSLLVSTDPDTDFWRETHYGFVHDSGHALLFETTGDFTASVRVRACYDHLYDQAGLMVRVDAQTWIKAGIEMSDGRLHLGSVLTAGRSDWATFPYEGNGEDIRLRVTVRAGTLRLQASADGLRWPLLRLCPFAASSTYEVGPMCCTPGRSGLAVRFDDFRLGPPSDKDLHDLS</sequence>